<organism evidence="2 3">
    <name type="scientific">Trifolium medium</name>
    <dbReference type="NCBI Taxonomy" id="97028"/>
    <lineage>
        <taxon>Eukaryota</taxon>
        <taxon>Viridiplantae</taxon>
        <taxon>Streptophyta</taxon>
        <taxon>Embryophyta</taxon>
        <taxon>Tracheophyta</taxon>
        <taxon>Spermatophyta</taxon>
        <taxon>Magnoliopsida</taxon>
        <taxon>eudicotyledons</taxon>
        <taxon>Gunneridae</taxon>
        <taxon>Pentapetalae</taxon>
        <taxon>rosids</taxon>
        <taxon>fabids</taxon>
        <taxon>Fabales</taxon>
        <taxon>Fabaceae</taxon>
        <taxon>Papilionoideae</taxon>
        <taxon>50 kb inversion clade</taxon>
        <taxon>NPAAA clade</taxon>
        <taxon>Hologalegina</taxon>
        <taxon>IRL clade</taxon>
        <taxon>Trifolieae</taxon>
        <taxon>Trifolium</taxon>
    </lineage>
</organism>
<evidence type="ECO:0000313" key="2">
    <source>
        <dbReference type="EMBL" id="MCI55585.1"/>
    </source>
</evidence>
<name>A0A392T5M3_9FABA</name>
<dbReference type="AlphaFoldDB" id="A0A392T5M3"/>
<feature type="region of interest" description="Disordered" evidence="1">
    <location>
        <begin position="1"/>
        <end position="27"/>
    </location>
</feature>
<feature type="compositionally biased region" description="Low complexity" evidence="1">
    <location>
        <begin position="11"/>
        <end position="27"/>
    </location>
</feature>
<feature type="non-terminal residue" evidence="2">
    <location>
        <position position="1"/>
    </location>
</feature>
<dbReference type="EMBL" id="LXQA010498662">
    <property type="protein sequence ID" value="MCI55585.1"/>
    <property type="molecule type" value="Genomic_DNA"/>
</dbReference>
<comment type="caution">
    <text evidence="2">The sequence shown here is derived from an EMBL/GenBank/DDBJ whole genome shotgun (WGS) entry which is preliminary data.</text>
</comment>
<accession>A0A392T5M3</accession>
<dbReference type="Proteomes" id="UP000265520">
    <property type="component" value="Unassembled WGS sequence"/>
</dbReference>
<evidence type="ECO:0000256" key="1">
    <source>
        <dbReference type="SAM" id="MobiDB-lite"/>
    </source>
</evidence>
<proteinExistence type="predicted"/>
<protein>
    <submittedName>
        <fullName evidence="2">Uncharacterized protein</fullName>
    </submittedName>
</protein>
<reference evidence="2 3" key="1">
    <citation type="journal article" date="2018" name="Front. Plant Sci.">
        <title>Red Clover (Trifolium pratense) and Zigzag Clover (T. medium) - A Picture of Genomic Similarities and Differences.</title>
        <authorList>
            <person name="Dluhosova J."/>
            <person name="Istvanek J."/>
            <person name="Nedelnik J."/>
            <person name="Repkova J."/>
        </authorList>
    </citation>
    <scope>NUCLEOTIDE SEQUENCE [LARGE SCALE GENOMIC DNA]</scope>
    <source>
        <strain evidence="3">cv. 10/8</strain>
        <tissue evidence="2">Leaf</tissue>
    </source>
</reference>
<sequence>AILYFNEASRRAAPSQSSSRRSNSSLSISSFSSSSIAISVLKDNAPVSTGITASVPYVNRKGVSPVVECGVVQ</sequence>
<evidence type="ECO:0000313" key="3">
    <source>
        <dbReference type="Proteomes" id="UP000265520"/>
    </source>
</evidence>
<keyword evidence="3" id="KW-1185">Reference proteome</keyword>